<evidence type="ECO:0000259" key="1">
    <source>
        <dbReference type="Pfam" id="PF00078"/>
    </source>
</evidence>
<keyword evidence="3" id="KW-1185">Reference proteome</keyword>
<dbReference type="OrthoDB" id="1937198at2759"/>
<dbReference type="AlphaFoldDB" id="A0A5C7GU99"/>
<comment type="caution">
    <text evidence="2">The sequence shown here is derived from an EMBL/GenBank/DDBJ whole genome shotgun (WGS) entry which is preliminary data.</text>
</comment>
<dbReference type="Proteomes" id="UP000323000">
    <property type="component" value="Chromosome 13"/>
</dbReference>
<accession>A0A5C7GU99</accession>
<protein>
    <recommendedName>
        <fullName evidence="1">Reverse transcriptase domain-containing protein</fullName>
    </recommendedName>
</protein>
<evidence type="ECO:0000313" key="2">
    <source>
        <dbReference type="EMBL" id="TXG48233.1"/>
    </source>
</evidence>
<sequence length="138" mass="15382">MPLSPKDFRHISLCSVVHKTVTKVLASRLKNLLPDLISPHQSAFIPGRQIFDNVLVAFELLHSIAHPKKGKIGMTALKLDMSKAYDRVEWDFLKAVMTKMNFPPSWITLVMDCVSSSSMSFLLNGCPVGNMSPSRGLR</sequence>
<dbReference type="EMBL" id="VAHF01000013">
    <property type="protein sequence ID" value="TXG48233.1"/>
    <property type="molecule type" value="Genomic_DNA"/>
</dbReference>
<organism evidence="2 3">
    <name type="scientific">Acer yangbiense</name>
    <dbReference type="NCBI Taxonomy" id="1000413"/>
    <lineage>
        <taxon>Eukaryota</taxon>
        <taxon>Viridiplantae</taxon>
        <taxon>Streptophyta</taxon>
        <taxon>Embryophyta</taxon>
        <taxon>Tracheophyta</taxon>
        <taxon>Spermatophyta</taxon>
        <taxon>Magnoliopsida</taxon>
        <taxon>eudicotyledons</taxon>
        <taxon>Gunneridae</taxon>
        <taxon>Pentapetalae</taxon>
        <taxon>rosids</taxon>
        <taxon>malvids</taxon>
        <taxon>Sapindales</taxon>
        <taxon>Sapindaceae</taxon>
        <taxon>Hippocastanoideae</taxon>
        <taxon>Acereae</taxon>
        <taxon>Acer</taxon>
    </lineage>
</organism>
<dbReference type="InterPro" id="IPR000477">
    <property type="entry name" value="RT_dom"/>
</dbReference>
<dbReference type="CDD" id="cd01650">
    <property type="entry name" value="RT_nLTR_like"/>
    <property type="match status" value="1"/>
</dbReference>
<dbReference type="PANTHER" id="PTHR46890:SF48">
    <property type="entry name" value="RNA-DIRECTED DNA POLYMERASE"/>
    <property type="match status" value="1"/>
</dbReference>
<name>A0A5C7GU99_9ROSI</name>
<feature type="domain" description="Reverse transcriptase" evidence="1">
    <location>
        <begin position="6"/>
        <end position="129"/>
    </location>
</feature>
<dbReference type="Pfam" id="PF00078">
    <property type="entry name" value="RVT_1"/>
    <property type="match status" value="1"/>
</dbReference>
<reference evidence="3" key="1">
    <citation type="journal article" date="2019" name="Gigascience">
        <title>De novo genome assembly of the endangered Acer yangbiense, a plant species with extremely small populations endemic to Yunnan Province, China.</title>
        <authorList>
            <person name="Yang J."/>
            <person name="Wariss H.M."/>
            <person name="Tao L."/>
            <person name="Zhang R."/>
            <person name="Yun Q."/>
            <person name="Hollingsworth P."/>
            <person name="Dao Z."/>
            <person name="Luo G."/>
            <person name="Guo H."/>
            <person name="Ma Y."/>
            <person name="Sun W."/>
        </authorList>
    </citation>
    <scope>NUCLEOTIDE SEQUENCE [LARGE SCALE GENOMIC DNA]</scope>
    <source>
        <strain evidence="3">cv. Malutang</strain>
    </source>
</reference>
<gene>
    <name evidence="2" type="ORF">EZV62_027527</name>
</gene>
<dbReference type="PANTHER" id="PTHR46890">
    <property type="entry name" value="NON-LTR RETROLELEMENT REVERSE TRANSCRIPTASE-LIKE PROTEIN-RELATED"/>
    <property type="match status" value="1"/>
</dbReference>
<dbReference type="InterPro" id="IPR052343">
    <property type="entry name" value="Retrotransposon-Effector_Assoc"/>
</dbReference>
<evidence type="ECO:0000313" key="3">
    <source>
        <dbReference type="Proteomes" id="UP000323000"/>
    </source>
</evidence>
<proteinExistence type="predicted"/>